<dbReference type="PANTHER" id="PTHR43027">
    <property type="entry name" value="DOXORUBICIN RESISTANCE ABC TRANSPORTER PERMEASE PROTEIN DRRC-RELATED"/>
    <property type="match status" value="1"/>
</dbReference>
<feature type="transmembrane region" description="Helical" evidence="5">
    <location>
        <begin position="359"/>
        <end position="380"/>
    </location>
</feature>
<feature type="transmembrane region" description="Helical" evidence="5">
    <location>
        <begin position="267"/>
        <end position="289"/>
    </location>
</feature>
<evidence type="ECO:0000256" key="1">
    <source>
        <dbReference type="ARBA" id="ARBA00004141"/>
    </source>
</evidence>
<dbReference type="OrthoDB" id="9774039at2"/>
<evidence type="ECO:0000256" key="2">
    <source>
        <dbReference type="ARBA" id="ARBA00022692"/>
    </source>
</evidence>
<evidence type="ECO:0000313" key="8">
    <source>
        <dbReference type="Proteomes" id="UP000183995"/>
    </source>
</evidence>
<dbReference type="InterPro" id="IPR013525">
    <property type="entry name" value="ABC2_TM"/>
</dbReference>
<evidence type="ECO:0000256" key="4">
    <source>
        <dbReference type="ARBA" id="ARBA00023136"/>
    </source>
</evidence>
<sequence>MQIFKAYFKVLNRHKMSMMIYFIVFIVITLLIMGSIKSLTATTFSQTKSNIVVLSDDTPSPLTDGLRGYLAQNANIIDIEDDPETVQDALFYGNVAYVLRIPAGFAESFIGGTGALPLQKTVSASGAVGMNLDLLIDKYLNLAALYEKSLPGLDQSDIAARVLNDLSVAAAVDYNTTKQTSDTAAISYYFRINAYPTLAILIMGIMTIMITFNEPDVNRRNLCSPVSPMKMNMQMFLGNAAFAGAVWSALCIMTFILYGAVPAGAGVALLCLNSLVFTVASLSLGFVLGKFLKSSVAMAAATNVVSLGMCFLSGVFVDQEALGSSVQTIGSFTPGYWYIKAVNAIRDMSVYSAQNLRPVFYDILIELGFALAFVAVALVATKQKRQTLES</sequence>
<keyword evidence="8" id="KW-1185">Reference proteome</keyword>
<comment type="subcellular location">
    <subcellularLocation>
        <location evidence="1">Membrane</location>
        <topology evidence="1">Multi-pass membrane protein</topology>
    </subcellularLocation>
</comment>
<feature type="transmembrane region" description="Helical" evidence="5">
    <location>
        <begin position="236"/>
        <end position="261"/>
    </location>
</feature>
<feature type="domain" description="ABC-2 type transporter transmembrane" evidence="6">
    <location>
        <begin position="20"/>
        <end position="378"/>
    </location>
</feature>
<dbReference type="Pfam" id="PF12698">
    <property type="entry name" value="ABC2_membrane_3"/>
    <property type="match status" value="1"/>
</dbReference>
<dbReference type="STRING" id="1123282.SAMN02745823_03438"/>
<keyword evidence="3 5" id="KW-1133">Transmembrane helix</keyword>
<evidence type="ECO:0000256" key="3">
    <source>
        <dbReference type="ARBA" id="ARBA00022989"/>
    </source>
</evidence>
<evidence type="ECO:0000256" key="5">
    <source>
        <dbReference type="SAM" id="Phobius"/>
    </source>
</evidence>
<proteinExistence type="predicted"/>
<dbReference type="GO" id="GO:0016020">
    <property type="term" value="C:membrane"/>
    <property type="evidence" value="ECO:0007669"/>
    <property type="project" value="UniProtKB-SubCell"/>
</dbReference>
<dbReference type="AlphaFoldDB" id="A0A1M5Z9V5"/>
<dbReference type="PANTHER" id="PTHR43027:SF1">
    <property type="entry name" value="DOXORUBICIN RESISTANCE ABC TRANSPORTER PERMEASE PROTEIN DRRC-RELATED"/>
    <property type="match status" value="1"/>
</dbReference>
<feature type="transmembrane region" description="Helical" evidence="5">
    <location>
        <begin position="296"/>
        <end position="317"/>
    </location>
</feature>
<dbReference type="GO" id="GO:0140359">
    <property type="term" value="F:ABC-type transporter activity"/>
    <property type="evidence" value="ECO:0007669"/>
    <property type="project" value="InterPro"/>
</dbReference>
<dbReference type="Proteomes" id="UP000183995">
    <property type="component" value="Unassembled WGS sequence"/>
</dbReference>
<dbReference type="InterPro" id="IPR052902">
    <property type="entry name" value="ABC-2_transporter"/>
</dbReference>
<protein>
    <submittedName>
        <fullName evidence="7">ABC-2 type transport system permease protein</fullName>
    </submittedName>
</protein>
<dbReference type="EMBL" id="FQXV01000015">
    <property type="protein sequence ID" value="SHI21026.1"/>
    <property type="molecule type" value="Genomic_DNA"/>
</dbReference>
<name>A0A1M5Z9V5_9FIRM</name>
<evidence type="ECO:0000313" key="7">
    <source>
        <dbReference type="EMBL" id="SHI21026.1"/>
    </source>
</evidence>
<reference evidence="7 8" key="1">
    <citation type="submission" date="2016-11" db="EMBL/GenBank/DDBJ databases">
        <authorList>
            <person name="Jaros S."/>
            <person name="Januszkiewicz K."/>
            <person name="Wedrychowicz H."/>
        </authorList>
    </citation>
    <scope>NUCLEOTIDE SEQUENCE [LARGE SCALE GENOMIC DNA]</scope>
    <source>
        <strain evidence="7 8">DSM 10068</strain>
    </source>
</reference>
<gene>
    <name evidence="7" type="ORF">SAMN02745823_03438</name>
</gene>
<evidence type="ECO:0000259" key="6">
    <source>
        <dbReference type="Pfam" id="PF12698"/>
    </source>
</evidence>
<dbReference type="RefSeq" id="WP_073081863.1">
    <property type="nucleotide sequence ID" value="NZ_FQXV01000015.1"/>
</dbReference>
<keyword evidence="4 5" id="KW-0472">Membrane</keyword>
<organism evidence="7 8">
    <name type="scientific">Sporobacter termitidis DSM 10068</name>
    <dbReference type="NCBI Taxonomy" id="1123282"/>
    <lineage>
        <taxon>Bacteria</taxon>
        <taxon>Bacillati</taxon>
        <taxon>Bacillota</taxon>
        <taxon>Clostridia</taxon>
        <taxon>Eubacteriales</taxon>
        <taxon>Oscillospiraceae</taxon>
        <taxon>Sporobacter</taxon>
    </lineage>
</organism>
<keyword evidence="2 5" id="KW-0812">Transmembrane</keyword>
<accession>A0A1M5Z9V5</accession>
<feature type="transmembrane region" description="Helical" evidence="5">
    <location>
        <begin position="194"/>
        <end position="212"/>
    </location>
</feature>